<feature type="compositionally biased region" description="Low complexity" evidence="1">
    <location>
        <begin position="60"/>
        <end position="70"/>
    </location>
</feature>
<feature type="compositionally biased region" description="Basic and acidic residues" evidence="1">
    <location>
        <begin position="71"/>
        <end position="86"/>
    </location>
</feature>
<proteinExistence type="predicted"/>
<dbReference type="AlphaFoldDB" id="A0A9W4E5B6"/>
<keyword evidence="3" id="KW-1185">Reference proteome</keyword>
<evidence type="ECO:0000313" key="3">
    <source>
        <dbReference type="Proteomes" id="UP001153328"/>
    </source>
</evidence>
<dbReference type="EMBL" id="CAJVAX010000012">
    <property type="protein sequence ID" value="CAG7634162.1"/>
    <property type="molecule type" value="Genomic_DNA"/>
</dbReference>
<feature type="compositionally biased region" description="Basic residues" evidence="1">
    <location>
        <begin position="355"/>
        <end position="364"/>
    </location>
</feature>
<feature type="compositionally biased region" description="Low complexity" evidence="1">
    <location>
        <begin position="135"/>
        <end position="145"/>
    </location>
</feature>
<comment type="caution">
    <text evidence="2">The sequence shown here is derived from an EMBL/GenBank/DDBJ whole genome shotgun (WGS) entry which is preliminary data.</text>
</comment>
<feature type="compositionally biased region" description="Basic residues" evidence="1">
    <location>
        <begin position="210"/>
        <end position="220"/>
    </location>
</feature>
<feature type="compositionally biased region" description="Basic residues" evidence="1">
    <location>
        <begin position="306"/>
        <end position="318"/>
    </location>
</feature>
<dbReference type="Proteomes" id="UP001153328">
    <property type="component" value="Unassembled WGS sequence"/>
</dbReference>
<evidence type="ECO:0000256" key="1">
    <source>
        <dbReference type="SAM" id="MobiDB-lite"/>
    </source>
</evidence>
<sequence>MGRRRPDQLPAAGRGGRHRRGLGAARPGRRALPRRARRARGRRPRHRGEAGTERPGRGGAAAAGRGFAQRHPLDRRARRPAADHQGRPAHRPHPPLHPQLRPRDRARRPDRLRAPGGQARRRLGQAGRRLDRPGAGRPGALLAQGRAGGGDFGRAPGGRPGHRALLRRGLAGRPRDRRHRLHRARHRAHRRDGAAVRRARRRDRADAGQHRHLPPARGRWRGQVPALGRALEAAARPQVRDRTQRPRRRHRRLRRYGRRRQPPARDGRRGGRGVGDRGPAGRGGPVRGDLGGTQMARPPGPDRGRTGRPGRLRLRPARGRAGAGGAAPRRPARRGGGLTSRRQGGTADPRGFARTVRRPPRVRGRTADAAVTPRGGGALDTAVRSGTSTGVRA</sequence>
<evidence type="ECO:0000313" key="2">
    <source>
        <dbReference type="EMBL" id="CAG7634162.1"/>
    </source>
</evidence>
<reference evidence="2" key="1">
    <citation type="submission" date="2021-06" db="EMBL/GenBank/DDBJ databases">
        <authorList>
            <person name="Arsene-Ploetze F."/>
        </authorList>
    </citation>
    <scope>NUCLEOTIDE SEQUENCE</scope>
    <source>
        <strain evidence="2">SBRY1</strain>
    </source>
</reference>
<feature type="compositionally biased region" description="Gly residues" evidence="1">
    <location>
        <begin position="272"/>
        <end position="291"/>
    </location>
</feature>
<protein>
    <submittedName>
        <fullName evidence="2">Uncharacterized protein</fullName>
    </submittedName>
</protein>
<feature type="compositionally biased region" description="Basic residues" evidence="1">
    <location>
        <begin position="175"/>
        <end position="190"/>
    </location>
</feature>
<name>A0A9W4E5B6_9ACTN</name>
<feature type="compositionally biased region" description="Polar residues" evidence="1">
    <location>
        <begin position="384"/>
        <end position="393"/>
    </location>
</feature>
<feature type="compositionally biased region" description="Basic residues" evidence="1">
    <location>
        <begin position="15"/>
        <end position="46"/>
    </location>
</feature>
<feature type="compositionally biased region" description="Basic and acidic residues" evidence="1">
    <location>
        <begin position="47"/>
        <end position="56"/>
    </location>
</feature>
<feature type="compositionally biased region" description="Basic and acidic residues" evidence="1">
    <location>
        <begin position="101"/>
        <end position="113"/>
    </location>
</feature>
<gene>
    <name evidence="2" type="ORF">SBRY_21049</name>
</gene>
<feature type="compositionally biased region" description="Basic residues" evidence="1">
    <location>
        <begin position="245"/>
        <end position="262"/>
    </location>
</feature>
<feature type="compositionally biased region" description="Gly residues" evidence="1">
    <location>
        <begin position="146"/>
        <end position="159"/>
    </location>
</feature>
<organism evidence="2 3">
    <name type="scientific">Actinacidiphila bryophytorum</name>
    <dbReference type="NCBI Taxonomy" id="1436133"/>
    <lineage>
        <taxon>Bacteria</taxon>
        <taxon>Bacillati</taxon>
        <taxon>Actinomycetota</taxon>
        <taxon>Actinomycetes</taxon>
        <taxon>Kitasatosporales</taxon>
        <taxon>Streptomycetaceae</taxon>
        <taxon>Actinacidiphila</taxon>
    </lineage>
</organism>
<feature type="region of interest" description="Disordered" evidence="1">
    <location>
        <begin position="1"/>
        <end position="393"/>
    </location>
</feature>
<accession>A0A9W4E5B6</accession>